<dbReference type="VEuPathDB" id="MicrosporidiaDB:CWI39_3819p0010"/>
<comment type="catalytic activity">
    <reaction evidence="1">
        <text>S-ubiquitinyl-[E2 ubiquitin-conjugating enzyme]-L-cysteine + [acceptor protein]-L-lysine = [E2 ubiquitin-conjugating enzyme]-L-cysteine + N(6)-ubiquitinyl-[acceptor protein]-L-lysine.</text>
        <dbReference type="EC" id="2.3.2.26"/>
    </reaction>
</comment>
<dbReference type="PROSITE" id="PS50237">
    <property type="entry name" value="HECT"/>
    <property type="match status" value="1"/>
</dbReference>
<dbReference type="Gene3D" id="3.30.2160.10">
    <property type="entry name" value="Hect, E3 ligase catalytic domain"/>
    <property type="match status" value="1"/>
</dbReference>
<dbReference type="SMART" id="SM00119">
    <property type="entry name" value="HECTc"/>
    <property type="match status" value="1"/>
</dbReference>
<evidence type="ECO:0000256" key="4">
    <source>
        <dbReference type="ARBA" id="ARBA00022679"/>
    </source>
</evidence>
<dbReference type="VEuPathDB" id="MicrosporidiaDB:CWI36_0024p0040"/>
<comment type="pathway">
    <text evidence="2">Protein modification; protein ubiquitination.</text>
</comment>
<dbReference type="GO" id="GO:0005737">
    <property type="term" value="C:cytoplasm"/>
    <property type="evidence" value="ECO:0007669"/>
    <property type="project" value="TreeGrafter"/>
</dbReference>
<organism evidence="8 9">
    <name type="scientific">Hamiltosporidium magnivora</name>
    <dbReference type="NCBI Taxonomy" id="148818"/>
    <lineage>
        <taxon>Eukaryota</taxon>
        <taxon>Fungi</taxon>
        <taxon>Fungi incertae sedis</taxon>
        <taxon>Microsporidia</taxon>
        <taxon>Dubosqiidae</taxon>
        <taxon>Hamiltosporidium</taxon>
    </lineage>
</organism>
<comment type="caution">
    <text evidence="8">The sequence shown here is derived from an EMBL/GenBank/DDBJ whole genome shotgun (WGS) entry which is preliminary data.</text>
</comment>
<gene>
    <name evidence="8" type="ORF">CWI36_0024p0040</name>
</gene>
<evidence type="ECO:0000256" key="1">
    <source>
        <dbReference type="ARBA" id="ARBA00000885"/>
    </source>
</evidence>
<dbReference type="EC" id="2.3.2.26" evidence="3"/>
<evidence type="ECO:0000313" key="9">
    <source>
        <dbReference type="Proteomes" id="UP000291404"/>
    </source>
</evidence>
<dbReference type="EMBL" id="PITI01000024">
    <property type="protein sequence ID" value="TBU09497.1"/>
    <property type="molecule type" value="Genomic_DNA"/>
</dbReference>
<dbReference type="STRING" id="148818.A0A4Q9LN02"/>
<dbReference type="Pfam" id="PF00632">
    <property type="entry name" value="HECT"/>
    <property type="match status" value="1"/>
</dbReference>
<feature type="domain" description="HECT" evidence="7">
    <location>
        <begin position="2013"/>
        <end position="2340"/>
    </location>
</feature>
<name>A0A4Q9LN02_9MICR</name>
<keyword evidence="4" id="KW-0808">Transferase</keyword>
<dbReference type="GO" id="GO:0016567">
    <property type="term" value="P:protein ubiquitination"/>
    <property type="evidence" value="ECO:0007669"/>
    <property type="project" value="TreeGrafter"/>
</dbReference>
<proteinExistence type="predicted"/>
<dbReference type="PANTHER" id="PTHR11254:SF440">
    <property type="entry name" value="E3 UBIQUITIN-PROTEIN LIGASE NEDD-4"/>
    <property type="match status" value="1"/>
</dbReference>
<sequence>MVKNLISKIICENMLEESVFQLLNDDLFQNIGQTSLCRWSNLLKRYDDNLLSYSRLYFNRKIQSKMFETPIKFKLLYIFKILILILKHTSGHELYEFNHEISVYMYSYDLDISYYSRLFYNEYFSSTRINSQDCIYNFLKQSDSLAYLERNYKLTVDAQNKKISCDFMYEKYKDKKILLEIGSLVLENRNSFKNDSIFEIQSKITNFTSEMAEILKYEYFKNTELQKLLALDILLTNILLKLCHNFNENIIECGIIFFIYSDINEFLTDALYISFHILLYHNQSYDKILFNSEIDYHINNFAICENISKENGFPIKEIFMYNFLFLLKDFVGKDLTIIDNEIQELIITKSFRIDKIYQKMNLIIQRMLEQETLQIHIDEINLNIFMSSFETLIDALILFDSNNSFCTKIIEEESYDSTIMNTFWFLGKLSSMNVINNFDLENKIVISFSESLIKLLENEKHFNRDLMDIIISDALACSIIENLEKHKIRQMNLIDKLFEYYFTENTSISSVTFDNIYSLIKITVKLQINELNVTIVDNLIKFFFTNIEFSLLLYKENLKLKFENRKFINILNSIPNAMLNLDYMVKYISNENNYKIIDLDLFNIYKSSFYADKYVEKLHKYFEDKDKTAVDIFLYYELHLKNLLGFLNNLLKSSYLSLVVQSSNYIDQLIRNPENLFFSRSKIIIWDIAKHISQKTSASQDTSEFFDKFLAFTLDKVICNSLSKNHYNSSSEIKISKLLCYFIDFFVYFNENFKYICEIRNPLLKKELYIKLLQIFKIIYSEIICSIDISSIKTWLIFKEENLSNENIKNIFMSQEITIKELFELCYVSLLNILPKFGLQYTQRLFNSFIPQDTPYVLEINHETRSLDWNLFYMFYLQLRYNFLVIDSFFNEIFDMFCELSNFALKYSKKHEIYKKDTYNIILKSFELFMFGINKMNRSNQGCYSAKKILKFINDNIEIFSANIFMDIFTNKIMQYPNLRTILSDINLFETISNIIHKIDKNSLKSLNTNNKIEKNTLLYKFLHFSLFNLEYSKIFINGQTVFESLFLFVFYEINENTDVLKKFILRHSVTNVTPLYNILISNINININKEKKLSYRRENLLLFLSFDNNMIEESIFLYLISLVRLSDYSNIFKKMEIYQIYGFKKGISLITDKKYSLEVKNNFLNYLYLYLRFLLEDDLYFLYSLIYMSRNYNNFSESVFQYFYSKLIIYESHTSHTDFLLDESNIDLKKMIVLDVFDATKVDNIFIQIVSLQFLTEIIYTFPYLIYIINYLDIINTYYKKMIYHVLDDKFCLENQEIWYLNFKVGYFFTILLYRLDEEFMSKLVENFCKGLRSSDVNEVYSMITFIYKLFLSEICCCRYSHNIIFTDNNFYDLNCENNFFERRIQIVGKFMEMGLLIKLISVYNMHEFMYFYVAKIIDFVFNLAKNKKYILRTKFLTNNAFSGSSSSKNMIFIPNFLGQVNLHEIEQVEFDINGTKQRQILLNVMNRVLFRLDFGFKTKNHLIISKYRFAYSFMIFNAQIQTKKYDFGIEEIDSIALFTKKFDQEFDKLKFMKKISEYNLSNLTLKDLAGKIGLENFIEVKNNKNQQNLQNESLVQFFMYSKGNIKSFLQINNDFTILETHSKFIKTLDAKQLSYIFSYLLFRSEKNYYILSINILKNILRVCTKNKMMEEFYSCFVEIIKSFKTYNEDKIVKEKLKTMWNIVEGFDLRKVFENDFFIVEVLIITMRIVSNDKISNFDGDSDFRILFDSIFDQRSNSSCSSIDYLIKNIHEINSKCTNLGFYIAIELIFIFTKMMENSILNLLINSTDSSRNSIDNFYLQGLEKLICSLDNFFIETTSELIDFIHYYLIQISDILLQNIFTKFLEIKNIDSEYFFDLYIKLIIKNSSMYLNIREAIFENQCFEMKRLSFIYSDFLCLVFDISNSNFVREIRTNHFSTSMYDLYYFFEYIYKYKQNKSTSLDLFPFININTKLLICKTRHLISTEFKVFYIIIEVERRYLLNSTLCNISSFNNELLKDGIWQIKFVSELGEGVGLTHDFFTQFGKEIDRCLFFEAFKNLDFYDRSKIENEDDNFIKKLYYFTGLIMGKSIMMNTILGFDFIDSFYLYLLKDTFTVEDLKHVDKEFYSNIIKTRNETNIASLELTFSISFGNSVNTLEFVPNGSNISVNNSNIEKYLQIVTEIKLFKNMIVYLEEMKRGFKFIMNDYLSEMFTLEELKLLIEGVRIINIDIWSSSTKYTGEFHTNHKVIVWFWKFLRESCEETQKKILYFVTGLEKLPIDGFHSIKFYENPFTIESSFNTNLLPYSQTCANLLIIPLYEDEQTLVKNLMIAIEITEYGSL</sequence>
<dbReference type="InterPro" id="IPR035983">
    <property type="entry name" value="Hect_E3_ubiquitin_ligase"/>
</dbReference>
<reference evidence="8 9" key="1">
    <citation type="submission" date="2017-12" db="EMBL/GenBank/DDBJ databases">
        <authorList>
            <person name="Pombert J.-F."/>
            <person name="Haag K.L."/>
            <person name="Ebert D."/>
        </authorList>
    </citation>
    <scope>NUCLEOTIDE SEQUENCE [LARGE SCALE GENOMIC DNA]</scope>
    <source>
        <strain evidence="8">BE-OM-2</strain>
    </source>
</reference>
<accession>A0A4Q9LN02</accession>
<evidence type="ECO:0000313" key="8">
    <source>
        <dbReference type="EMBL" id="TBU09497.1"/>
    </source>
</evidence>
<protein>
    <recommendedName>
        <fullName evidence="3">HECT-type E3 ubiquitin transferase</fullName>
        <ecNumber evidence="3">2.3.2.26</ecNumber>
    </recommendedName>
</protein>
<dbReference type="Gene3D" id="3.30.2410.10">
    <property type="entry name" value="Hect, E3 ligase catalytic domain"/>
    <property type="match status" value="1"/>
</dbReference>
<dbReference type="InterPro" id="IPR050409">
    <property type="entry name" value="E3_ubiq-protein_ligase"/>
</dbReference>
<dbReference type="VEuPathDB" id="MicrosporidiaDB:CWI39_1358p0010"/>
<dbReference type="SUPFAM" id="SSF56204">
    <property type="entry name" value="Hect, E3 ligase catalytic domain"/>
    <property type="match status" value="1"/>
</dbReference>
<evidence type="ECO:0000256" key="2">
    <source>
        <dbReference type="ARBA" id="ARBA00004906"/>
    </source>
</evidence>
<evidence type="ECO:0000259" key="7">
    <source>
        <dbReference type="PROSITE" id="PS50237"/>
    </source>
</evidence>
<dbReference type="Gene3D" id="3.90.1750.10">
    <property type="entry name" value="Hect, E3 ligase catalytic domains"/>
    <property type="match status" value="1"/>
</dbReference>
<dbReference type="GO" id="GO:0006511">
    <property type="term" value="P:ubiquitin-dependent protein catabolic process"/>
    <property type="evidence" value="ECO:0007669"/>
    <property type="project" value="TreeGrafter"/>
</dbReference>
<dbReference type="InterPro" id="IPR000569">
    <property type="entry name" value="HECT_dom"/>
</dbReference>
<evidence type="ECO:0000256" key="5">
    <source>
        <dbReference type="ARBA" id="ARBA00022786"/>
    </source>
</evidence>
<dbReference type="Proteomes" id="UP000291404">
    <property type="component" value="Unassembled WGS sequence"/>
</dbReference>
<evidence type="ECO:0000256" key="3">
    <source>
        <dbReference type="ARBA" id="ARBA00012485"/>
    </source>
</evidence>
<evidence type="ECO:0000256" key="6">
    <source>
        <dbReference type="PROSITE-ProRule" id="PRU00104"/>
    </source>
</evidence>
<keyword evidence="9" id="KW-1185">Reference proteome</keyword>
<dbReference type="VEuPathDB" id="MicrosporidiaDB:CWI39_0592p0010"/>
<dbReference type="GO" id="GO:0061630">
    <property type="term" value="F:ubiquitin protein ligase activity"/>
    <property type="evidence" value="ECO:0007669"/>
    <property type="project" value="UniProtKB-EC"/>
</dbReference>
<keyword evidence="5 6" id="KW-0833">Ubl conjugation pathway</keyword>
<dbReference type="PANTHER" id="PTHR11254">
    <property type="entry name" value="HECT DOMAIN UBIQUITIN-PROTEIN LIGASE"/>
    <property type="match status" value="1"/>
</dbReference>
<feature type="active site" description="Glycyl thioester intermediate" evidence="6">
    <location>
        <position position="2309"/>
    </location>
</feature>